<dbReference type="Proteomes" id="UP000194761">
    <property type="component" value="Unassembled WGS sequence"/>
</dbReference>
<reference evidence="1 2" key="1">
    <citation type="submission" date="2017-05" db="EMBL/GenBank/DDBJ databases">
        <title>Biotechnological potential of actinobacteria isolated from South African environments.</title>
        <authorList>
            <person name="Le Roes-Hill M."/>
            <person name="Prins A."/>
            <person name="Durrell K.A."/>
        </authorList>
    </citation>
    <scope>NUCLEOTIDE SEQUENCE [LARGE SCALE GENOMIC DNA]</scope>
    <source>
        <strain evidence="1">M26</strain>
    </source>
</reference>
<sequence>MLVLGVSWLILAPLCLWLLLRGNGATRLGSVVALAGLEAATIWVNSTVQLPPAPAVAQPAAMTAPAARAAGHTAACATRLPAPERARPERREGELHALTLFWKAEPDECGTATVVLRRQSRGVRVWLHEGPVKHRSGHARTLPVSVADGVASTRVRLAPPLPGKGAFRAIDGRTGQPIAPR</sequence>
<proteinExistence type="predicted"/>
<keyword evidence="2" id="KW-1185">Reference proteome</keyword>
<evidence type="ECO:0000313" key="1">
    <source>
        <dbReference type="EMBL" id="OUC96243.1"/>
    </source>
</evidence>
<dbReference type="EMBL" id="NGFP01000062">
    <property type="protein sequence ID" value="OUC96243.1"/>
    <property type="molecule type" value="Genomic_DNA"/>
</dbReference>
<accession>A0A243RMS2</accession>
<evidence type="ECO:0000313" key="2">
    <source>
        <dbReference type="Proteomes" id="UP000194761"/>
    </source>
</evidence>
<name>A0A243RMS2_9ACTN</name>
<organism evidence="1 2">
    <name type="scientific">Streptosporangium minutum</name>
    <dbReference type="NCBI Taxonomy" id="569862"/>
    <lineage>
        <taxon>Bacteria</taxon>
        <taxon>Bacillati</taxon>
        <taxon>Actinomycetota</taxon>
        <taxon>Actinomycetes</taxon>
        <taxon>Streptosporangiales</taxon>
        <taxon>Streptosporangiaceae</taxon>
        <taxon>Streptosporangium</taxon>
    </lineage>
</organism>
<dbReference type="AlphaFoldDB" id="A0A243RMS2"/>
<dbReference type="RefSeq" id="WP_086572723.1">
    <property type="nucleotide sequence ID" value="NZ_NGFP01000062.1"/>
</dbReference>
<comment type="caution">
    <text evidence="1">The sequence shown here is derived from an EMBL/GenBank/DDBJ whole genome shotgun (WGS) entry which is preliminary data.</text>
</comment>
<protein>
    <submittedName>
        <fullName evidence="1">Uncharacterized protein</fullName>
    </submittedName>
</protein>
<gene>
    <name evidence="1" type="ORF">CA984_15680</name>
</gene>